<feature type="region of interest" description="Disordered" evidence="1">
    <location>
        <begin position="284"/>
        <end position="334"/>
    </location>
</feature>
<keyword evidence="2" id="KW-0472">Membrane</keyword>
<keyword evidence="4" id="KW-1185">Reference proteome</keyword>
<accession>A0A495X3G6</accession>
<sequence length="334" mass="35494">MDSGPDGGRSVARQAAIAAVALVFLTLLVVGLSRSDYRLSGAPPPSTGAKPSESVARPRTTSMDVGAHPTYPIIVPSEATPTHPATLPTPVTPTTADLSQPADDRQAFLEHQRRLLRQGQVAYRSPDPMRVDDVQRVVVRLGEQGLDITSGLPGSGSVAVSPVEIGSDVIAELSGPDFQITRVGGDDGSRVLVSRRPAEWSWDVRPLKSGTLTLDLVLYVRVVEGGAPLDVRTFQHRVSVEVNSTHWLSRLFKDYLAPVGLTVPVLVGGIAWGVSWWRKRRKGADSEAPTSGGDAAHQDGSAEQGGTRTGRAQLGDQKTGMRAEPPARTVGDRS</sequence>
<keyword evidence="2" id="KW-0812">Transmembrane</keyword>
<comment type="caution">
    <text evidence="3">The sequence shown here is derived from an EMBL/GenBank/DDBJ whole genome shotgun (WGS) entry which is preliminary data.</text>
</comment>
<name>A0A495X3G6_9PSEU</name>
<feature type="region of interest" description="Disordered" evidence="1">
    <location>
        <begin position="38"/>
        <end position="65"/>
    </location>
</feature>
<protein>
    <submittedName>
        <fullName evidence="3">Uncharacterized protein</fullName>
    </submittedName>
</protein>
<feature type="transmembrane region" description="Helical" evidence="2">
    <location>
        <begin position="255"/>
        <end position="277"/>
    </location>
</feature>
<gene>
    <name evidence="3" type="ORF">DFJ66_0321</name>
</gene>
<reference evidence="3 4" key="1">
    <citation type="submission" date="2018-10" db="EMBL/GenBank/DDBJ databases">
        <title>Sequencing the genomes of 1000 actinobacteria strains.</title>
        <authorList>
            <person name="Klenk H.-P."/>
        </authorList>
    </citation>
    <scope>NUCLEOTIDE SEQUENCE [LARGE SCALE GENOMIC DNA]</scope>
    <source>
        <strain evidence="3 4">DSM 43911</strain>
    </source>
</reference>
<proteinExistence type="predicted"/>
<evidence type="ECO:0000256" key="1">
    <source>
        <dbReference type="SAM" id="MobiDB-lite"/>
    </source>
</evidence>
<evidence type="ECO:0000256" key="2">
    <source>
        <dbReference type="SAM" id="Phobius"/>
    </source>
</evidence>
<dbReference type="EMBL" id="RBXR01000001">
    <property type="protein sequence ID" value="RKT67153.1"/>
    <property type="molecule type" value="Genomic_DNA"/>
</dbReference>
<feature type="transmembrane region" description="Helical" evidence="2">
    <location>
        <begin position="12"/>
        <end position="32"/>
    </location>
</feature>
<evidence type="ECO:0000313" key="3">
    <source>
        <dbReference type="EMBL" id="RKT67153.1"/>
    </source>
</evidence>
<keyword evidence="2" id="KW-1133">Transmembrane helix</keyword>
<evidence type="ECO:0000313" key="4">
    <source>
        <dbReference type="Proteomes" id="UP000272729"/>
    </source>
</evidence>
<dbReference type="AlphaFoldDB" id="A0A495X3G6"/>
<dbReference type="Proteomes" id="UP000272729">
    <property type="component" value="Unassembled WGS sequence"/>
</dbReference>
<organism evidence="3 4">
    <name type="scientific">Saccharothrix variisporea</name>
    <dbReference type="NCBI Taxonomy" id="543527"/>
    <lineage>
        <taxon>Bacteria</taxon>
        <taxon>Bacillati</taxon>
        <taxon>Actinomycetota</taxon>
        <taxon>Actinomycetes</taxon>
        <taxon>Pseudonocardiales</taxon>
        <taxon>Pseudonocardiaceae</taxon>
        <taxon>Saccharothrix</taxon>
    </lineage>
</organism>